<sequence>MTAVVKESGVSAQIRRVVPDGDVQSLVSSAEVSRSQAVHGIIKQHECSGEKSLSTNKSRISSLSPMRSHGRGKREIPEKTRRLAVSSGTIPTCESPEWFGRGLNPVRLGGRRAV</sequence>
<dbReference type="EMBL" id="JARBHB010000006">
    <property type="protein sequence ID" value="KAJ8881254.1"/>
    <property type="molecule type" value="Genomic_DNA"/>
</dbReference>
<protein>
    <submittedName>
        <fullName evidence="2">Uncharacterized protein</fullName>
    </submittedName>
</protein>
<evidence type="ECO:0000256" key="1">
    <source>
        <dbReference type="SAM" id="MobiDB-lite"/>
    </source>
</evidence>
<evidence type="ECO:0000313" key="3">
    <source>
        <dbReference type="Proteomes" id="UP001159363"/>
    </source>
</evidence>
<gene>
    <name evidence="2" type="ORF">PR048_017730</name>
</gene>
<name>A0ABQ9HAF2_9NEOP</name>
<evidence type="ECO:0000313" key="2">
    <source>
        <dbReference type="EMBL" id="KAJ8881254.1"/>
    </source>
</evidence>
<comment type="caution">
    <text evidence="2">The sequence shown here is derived from an EMBL/GenBank/DDBJ whole genome shotgun (WGS) entry which is preliminary data.</text>
</comment>
<feature type="compositionally biased region" description="Polar residues" evidence="1">
    <location>
        <begin position="51"/>
        <end position="65"/>
    </location>
</feature>
<feature type="region of interest" description="Disordered" evidence="1">
    <location>
        <begin position="48"/>
        <end position="88"/>
    </location>
</feature>
<dbReference type="Proteomes" id="UP001159363">
    <property type="component" value="Chromosome 5"/>
</dbReference>
<proteinExistence type="predicted"/>
<reference evidence="2 3" key="1">
    <citation type="submission" date="2023-02" db="EMBL/GenBank/DDBJ databases">
        <title>LHISI_Scaffold_Assembly.</title>
        <authorList>
            <person name="Stuart O.P."/>
            <person name="Cleave R."/>
            <person name="Magrath M.J.L."/>
            <person name="Mikheyev A.S."/>
        </authorList>
    </citation>
    <scope>NUCLEOTIDE SEQUENCE [LARGE SCALE GENOMIC DNA]</scope>
    <source>
        <strain evidence="2">Daus_M_001</strain>
        <tissue evidence="2">Leg muscle</tissue>
    </source>
</reference>
<keyword evidence="3" id="KW-1185">Reference proteome</keyword>
<accession>A0ABQ9HAF2</accession>
<organism evidence="2 3">
    <name type="scientific">Dryococelus australis</name>
    <dbReference type="NCBI Taxonomy" id="614101"/>
    <lineage>
        <taxon>Eukaryota</taxon>
        <taxon>Metazoa</taxon>
        <taxon>Ecdysozoa</taxon>
        <taxon>Arthropoda</taxon>
        <taxon>Hexapoda</taxon>
        <taxon>Insecta</taxon>
        <taxon>Pterygota</taxon>
        <taxon>Neoptera</taxon>
        <taxon>Polyneoptera</taxon>
        <taxon>Phasmatodea</taxon>
        <taxon>Verophasmatodea</taxon>
        <taxon>Anareolatae</taxon>
        <taxon>Phasmatidae</taxon>
        <taxon>Eurycanthinae</taxon>
        <taxon>Dryococelus</taxon>
    </lineage>
</organism>